<dbReference type="EMBL" id="JAULJE010000024">
    <property type="protein sequence ID" value="KAK1327977.1"/>
    <property type="molecule type" value="Genomic_DNA"/>
</dbReference>
<accession>A0AA40LDD3</accession>
<proteinExistence type="predicted"/>
<name>A0AA40LDD3_CNENI</name>
<dbReference type="Proteomes" id="UP001177744">
    <property type="component" value="Unassembled WGS sequence"/>
</dbReference>
<evidence type="ECO:0000313" key="2">
    <source>
        <dbReference type="EMBL" id="KAK1327977.1"/>
    </source>
</evidence>
<organism evidence="2 3">
    <name type="scientific">Cnephaeus nilssonii</name>
    <name type="common">Northern bat</name>
    <name type="synonym">Eptesicus nilssonii</name>
    <dbReference type="NCBI Taxonomy" id="3371016"/>
    <lineage>
        <taxon>Eukaryota</taxon>
        <taxon>Metazoa</taxon>
        <taxon>Chordata</taxon>
        <taxon>Craniata</taxon>
        <taxon>Vertebrata</taxon>
        <taxon>Euteleostomi</taxon>
        <taxon>Mammalia</taxon>
        <taxon>Eutheria</taxon>
        <taxon>Laurasiatheria</taxon>
        <taxon>Chiroptera</taxon>
        <taxon>Yangochiroptera</taxon>
        <taxon>Vespertilionidae</taxon>
        <taxon>Cnephaeus</taxon>
    </lineage>
</organism>
<dbReference type="AlphaFoldDB" id="A0AA40LDD3"/>
<feature type="region of interest" description="Disordered" evidence="1">
    <location>
        <begin position="152"/>
        <end position="188"/>
    </location>
</feature>
<keyword evidence="3" id="KW-1185">Reference proteome</keyword>
<feature type="non-terminal residue" evidence="2">
    <location>
        <position position="344"/>
    </location>
</feature>
<evidence type="ECO:0000256" key="1">
    <source>
        <dbReference type="SAM" id="MobiDB-lite"/>
    </source>
</evidence>
<gene>
    <name evidence="2" type="ORF">QTO34_012399</name>
</gene>
<evidence type="ECO:0000313" key="3">
    <source>
        <dbReference type="Proteomes" id="UP001177744"/>
    </source>
</evidence>
<reference evidence="2" key="1">
    <citation type="submission" date="2023-06" db="EMBL/GenBank/DDBJ databases">
        <title>Reference genome for the Northern bat (Eptesicus nilssonii), a most northern bat species.</title>
        <authorList>
            <person name="Laine V.N."/>
            <person name="Pulliainen A.T."/>
            <person name="Lilley T.M."/>
        </authorList>
    </citation>
    <scope>NUCLEOTIDE SEQUENCE</scope>
    <source>
        <strain evidence="2">BLF_Eptnil</strain>
        <tissue evidence="2">Kidney</tissue>
    </source>
</reference>
<sequence length="344" mass="38381">MPVSHPPHPFHLTGDDWTVTYGFQEPVLRRTCRDRFWKEVSLHRSNVAPLTEGIHDNVFKCSCTKLFLLSTHNPTLASRELIELIGCHTRSTSALTRGQKGKRGEISLDTVRTRDSTIKMMRFLHHNICLIPVTVTEAIWVQKPRTAAGAGRPFRKNQMVSPGFADHTNPVTTRCRGDSTQGAMEAPTEGAWPRRMGCQLRPSKCLPNLFRLYNPFFVTLQASSQSLLIEAHTLFILATVAARKAICLKTKMISPTETTGNEEDGSRAVLLWRKNTFALKHCPQASLFPTAARAAPKAKPRESRLRSVRAVQEAMLSTMVSPGRAGLCEASSCESRGEQVTRHR</sequence>
<comment type="caution">
    <text evidence="2">The sequence shown here is derived from an EMBL/GenBank/DDBJ whole genome shotgun (WGS) entry which is preliminary data.</text>
</comment>
<protein>
    <submittedName>
        <fullName evidence="2">Uncharacterized protein</fullName>
    </submittedName>
</protein>